<dbReference type="RefSeq" id="WP_088521218.1">
    <property type="nucleotide sequence ID" value="NZ_FYDG01000006.1"/>
</dbReference>
<dbReference type="Proteomes" id="UP000198418">
    <property type="component" value="Unassembled WGS sequence"/>
</dbReference>
<sequence>MPLRELIAERVQLRRPSIFDLFRRKPRGEVTYAVLSGGPASFPSERRYAPRRRTRLRSGKILDRANRFLVEVSILDRSAGGLRLRLARDCEVPDLFHLFDDESENIYAFRVIWRRDTTLGARLRFSGPVPATRRQIIELRGKYYAIKD</sequence>
<reference evidence="2" key="1">
    <citation type="submission" date="2017-06" db="EMBL/GenBank/DDBJ databases">
        <authorList>
            <person name="Varghese N."/>
            <person name="Submissions S."/>
        </authorList>
    </citation>
    <scope>NUCLEOTIDE SEQUENCE [LARGE SCALE GENOMIC DNA]</scope>
    <source>
        <strain evidence="2">DSM 137</strain>
    </source>
</reference>
<organism evidence="1 2">
    <name type="scientific">Rhodoblastus acidophilus</name>
    <name type="common">Rhodopseudomonas acidophila</name>
    <dbReference type="NCBI Taxonomy" id="1074"/>
    <lineage>
        <taxon>Bacteria</taxon>
        <taxon>Pseudomonadati</taxon>
        <taxon>Pseudomonadota</taxon>
        <taxon>Alphaproteobacteria</taxon>
        <taxon>Hyphomicrobiales</taxon>
        <taxon>Rhodoblastaceae</taxon>
        <taxon>Rhodoblastus</taxon>
    </lineage>
</organism>
<protein>
    <recommendedName>
        <fullName evidence="3">PilZ domain-containing protein</fullName>
    </recommendedName>
</protein>
<evidence type="ECO:0000313" key="1">
    <source>
        <dbReference type="EMBL" id="SNB75343.1"/>
    </source>
</evidence>
<name>A0A212RRT4_RHOAC</name>
<evidence type="ECO:0000313" key="2">
    <source>
        <dbReference type="Proteomes" id="UP000198418"/>
    </source>
</evidence>
<evidence type="ECO:0008006" key="3">
    <source>
        <dbReference type="Google" id="ProtNLM"/>
    </source>
</evidence>
<keyword evidence="2" id="KW-1185">Reference proteome</keyword>
<dbReference type="EMBL" id="FYDG01000006">
    <property type="protein sequence ID" value="SNB75343.1"/>
    <property type="molecule type" value="Genomic_DNA"/>
</dbReference>
<accession>A0A212RRT4</accession>
<gene>
    <name evidence="1" type="ORF">SAMN06265338_106217</name>
</gene>
<proteinExistence type="predicted"/>
<dbReference type="AlphaFoldDB" id="A0A212RRT4"/>
<dbReference type="OrthoDB" id="7950104at2"/>